<dbReference type="STRING" id="1128970.SAMN04487935_1993"/>
<organism evidence="2 3">
    <name type="scientific">Flavobacterium noncentrifugens</name>
    <dbReference type="NCBI Taxonomy" id="1128970"/>
    <lineage>
        <taxon>Bacteria</taxon>
        <taxon>Pseudomonadati</taxon>
        <taxon>Bacteroidota</taxon>
        <taxon>Flavobacteriia</taxon>
        <taxon>Flavobacteriales</taxon>
        <taxon>Flavobacteriaceae</taxon>
        <taxon>Flavobacterium</taxon>
    </lineage>
</organism>
<keyword evidence="2" id="KW-0347">Helicase</keyword>
<reference evidence="2 3" key="1">
    <citation type="submission" date="2016-10" db="EMBL/GenBank/DDBJ databases">
        <authorList>
            <person name="de Groot N.N."/>
        </authorList>
    </citation>
    <scope>NUCLEOTIDE SEQUENCE [LARGE SCALE GENOMIC DNA]</scope>
    <source>
        <strain evidence="2 3">CGMCC 1.10076</strain>
    </source>
</reference>
<dbReference type="RefSeq" id="WP_139171725.1">
    <property type="nucleotide sequence ID" value="NZ_BKAI01000004.1"/>
</dbReference>
<keyword evidence="2" id="KW-0547">Nucleotide-binding</keyword>
<evidence type="ECO:0000313" key="3">
    <source>
        <dbReference type="Proteomes" id="UP000199580"/>
    </source>
</evidence>
<keyword evidence="2" id="KW-0378">Hydrolase</keyword>
<protein>
    <submittedName>
        <fullName evidence="2">Pre-mRNA-splicing factor ATP-dependent RNA helicase DHX16</fullName>
    </submittedName>
</protein>
<dbReference type="AlphaFoldDB" id="A0A1G8X0H4"/>
<keyword evidence="1" id="KW-0175">Coiled coil</keyword>
<feature type="coiled-coil region" evidence="1">
    <location>
        <begin position="20"/>
        <end position="120"/>
    </location>
</feature>
<dbReference type="Proteomes" id="UP000199580">
    <property type="component" value="Unassembled WGS sequence"/>
</dbReference>
<proteinExistence type="predicted"/>
<dbReference type="EMBL" id="FNEZ01000002">
    <property type="protein sequence ID" value="SDJ83260.1"/>
    <property type="molecule type" value="Genomic_DNA"/>
</dbReference>
<accession>A0A1G8X0H4</accession>
<dbReference type="OrthoDB" id="1122839at2"/>
<keyword evidence="3" id="KW-1185">Reference proteome</keyword>
<name>A0A1G8X0H4_9FLAO</name>
<dbReference type="PROSITE" id="PS51257">
    <property type="entry name" value="PROKAR_LIPOPROTEIN"/>
    <property type="match status" value="1"/>
</dbReference>
<gene>
    <name evidence="2" type="ORF">SAMN04487935_1993</name>
</gene>
<evidence type="ECO:0000256" key="1">
    <source>
        <dbReference type="SAM" id="Coils"/>
    </source>
</evidence>
<dbReference type="GO" id="GO:0004386">
    <property type="term" value="F:helicase activity"/>
    <property type="evidence" value="ECO:0007669"/>
    <property type="project" value="UniProtKB-KW"/>
</dbReference>
<keyword evidence="2" id="KW-0067">ATP-binding</keyword>
<dbReference type="SUPFAM" id="SSF58113">
    <property type="entry name" value="Apolipoprotein A-I"/>
    <property type="match status" value="1"/>
</dbReference>
<evidence type="ECO:0000313" key="2">
    <source>
        <dbReference type="EMBL" id="SDJ83260.1"/>
    </source>
</evidence>
<sequence>MKNTLLALLMGTTILLGSCNKSSKKDLDDAKVNITEANQDLKEAAKDANAEAKQKTVAEWKTFKENSETAIKDLDAKVKQLEAKMAKADKKENERLKSNLSASREQLEDLKGRLRESDMEFSNNMEKSDQAFVDRNESFKREFKHDMDELGKAIEDLFKNNVK</sequence>